<evidence type="ECO:0000313" key="2">
    <source>
        <dbReference type="EMBL" id="MQS75721.1"/>
    </source>
</evidence>
<keyword evidence="1" id="KW-0472">Membrane</keyword>
<dbReference type="Proteomes" id="UP000371423">
    <property type="component" value="Unassembled WGS sequence"/>
</dbReference>
<proteinExistence type="predicted"/>
<dbReference type="EMBL" id="VDFP01000007">
    <property type="protein sequence ID" value="MQS75721.1"/>
    <property type="molecule type" value="Genomic_DNA"/>
</dbReference>
<dbReference type="Proteomes" id="UP000414364">
    <property type="component" value="Unassembled WGS sequence"/>
</dbReference>
<evidence type="ECO:0000313" key="5">
    <source>
        <dbReference type="Proteomes" id="UP000414364"/>
    </source>
</evidence>
<comment type="caution">
    <text evidence="3">The sequence shown here is derived from an EMBL/GenBank/DDBJ whole genome shotgun (WGS) entry which is preliminary data.</text>
</comment>
<feature type="transmembrane region" description="Helical" evidence="1">
    <location>
        <begin position="39"/>
        <end position="57"/>
    </location>
</feature>
<accession>A0A5P0ZY97</accession>
<organism evidence="3 4">
    <name type="scientific">Companilactobacillus halodurans</name>
    <dbReference type="NCBI Taxonomy" id="2584183"/>
    <lineage>
        <taxon>Bacteria</taxon>
        <taxon>Bacillati</taxon>
        <taxon>Bacillota</taxon>
        <taxon>Bacilli</taxon>
        <taxon>Lactobacillales</taxon>
        <taxon>Lactobacillaceae</taxon>
        <taxon>Companilactobacillus</taxon>
    </lineage>
</organism>
<keyword evidence="4" id="KW-1185">Reference proteome</keyword>
<protein>
    <submittedName>
        <fullName evidence="3">Uncharacterized protein</fullName>
    </submittedName>
</protein>
<dbReference type="OrthoDB" id="2314339at2"/>
<gene>
    <name evidence="3" type="ORF">FHL05_09060</name>
    <name evidence="2" type="ORF">FHL06_04885</name>
</gene>
<dbReference type="RefSeq" id="WP_153385125.1">
    <property type="nucleotide sequence ID" value="NZ_VDFO01000034.1"/>
</dbReference>
<evidence type="ECO:0000313" key="3">
    <source>
        <dbReference type="EMBL" id="MQS98031.1"/>
    </source>
</evidence>
<sequence>MENKLSFERKISFEPLLISIFLGITIAAIAYSIFSKYPLIWIICGLIAFGIESMLIYPKYLLNSYGYWRIEDKGIYYYDYGTWNKKIQAIFFPSREKPVELLFGNINGFSIIDGKSIMNTQYPLGGTLRAPLARRIHYLVLETNQGQIKLNCAWKANGIPTTQDDIREIVELMNLRISQ</sequence>
<dbReference type="AlphaFoldDB" id="A0A5P0ZY97"/>
<feature type="transmembrane region" description="Helical" evidence="1">
    <location>
        <begin position="12"/>
        <end position="33"/>
    </location>
</feature>
<name>A0A5P0ZY97_9LACO</name>
<evidence type="ECO:0000256" key="1">
    <source>
        <dbReference type="SAM" id="Phobius"/>
    </source>
</evidence>
<keyword evidence="1" id="KW-1133">Transmembrane helix</keyword>
<evidence type="ECO:0000313" key="4">
    <source>
        <dbReference type="Proteomes" id="UP000371423"/>
    </source>
</evidence>
<dbReference type="EMBL" id="VDFO01000034">
    <property type="protein sequence ID" value="MQS98031.1"/>
    <property type="molecule type" value="Genomic_DNA"/>
</dbReference>
<reference evidence="4 5" key="1">
    <citation type="journal article" date="2019" name="Syst. Appl. Microbiol.">
        <title>Polyphasic characterization of two novel Lactobacillus spp. isolated from blown salami packages: Description of Lactobacillus halodurans sp. nov. and Lactobacillus salsicarnum sp. nov.</title>
        <authorList>
            <person name="Schuster J.A."/>
            <person name="Klingl A."/>
            <person name="Vogel R.F."/>
            <person name="Ehrmann M.A."/>
        </authorList>
    </citation>
    <scope>NUCLEOTIDE SEQUENCE [LARGE SCALE GENOMIC DNA]</scope>
    <source>
        <strain evidence="3 4">TMW 1.1920</strain>
        <strain evidence="2 5">TMW 1.2172</strain>
    </source>
</reference>
<keyword evidence="1" id="KW-0812">Transmembrane</keyword>